<dbReference type="EMBL" id="DQ257434">
    <property type="protein sequence ID" value="ABB82970.1"/>
    <property type="molecule type" value="Genomic_DNA"/>
</dbReference>
<name>Q2Q0G0_9ZZZZ</name>
<accession>Q2Q0G0</accession>
<protein>
    <submittedName>
        <fullName evidence="1">Uncharacterized protein</fullName>
    </submittedName>
</protein>
<evidence type="ECO:0000313" key="1">
    <source>
        <dbReference type="EMBL" id="ABB82970.1"/>
    </source>
</evidence>
<dbReference type="AlphaFoldDB" id="Q2Q0G0"/>
<organism evidence="1">
    <name type="scientific">uncultured organism HF70_19B12</name>
    <dbReference type="NCBI Taxonomy" id="357602"/>
    <lineage>
        <taxon>unclassified sequences</taxon>
        <taxon>environmental samples</taxon>
    </lineage>
</organism>
<proteinExistence type="predicted"/>
<reference evidence="1" key="1">
    <citation type="journal article" date="2006" name="Nature">
        <title>Proteorhodopsin lateral gene transfer between marine planktonic Bacteria and Archaea.</title>
        <authorList>
            <person name="Frigaard N.U."/>
            <person name="Martinez A."/>
            <person name="Mincer T.J."/>
            <person name="DeLong E.F."/>
        </authorList>
    </citation>
    <scope>NUCLEOTIDE SEQUENCE</scope>
</reference>
<sequence length="107" mass="12976">MGWKWGFWRKRTGNIGNEPHILGTRVWLQELREVCERCFDNREEGQRLVRELQVEWGDAWKRMEVEGSLKQGLDRRALRLLRANDSEWSEWLDNERFWMPGWKGEGT</sequence>